<proteinExistence type="predicted"/>
<evidence type="ECO:0000256" key="1">
    <source>
        <dbReference type="SAM" id="Phobius"/>
    </source>
</evidence>
<gene>
    <name evidence="2" type="ORF">F0U60_50965</name>
</gene>
<accession>A0ABY9X812</accession>
<evidence type="ECO:0000313" key="2">
    <source>
        <dbReference type="EMBL" id="WNG51540.1"/>
    </source>
</evidence>
<dbReference type="EMBL" id="CP043494">
    <property type="protein sequence ID" value="WNG51540.1"/>
    <property type="molecule type" value="Genomic_DNA"/>
</dbReference>
<keyword evidence="1" id="KW-0472">Membrane</keyword>
<protein>
    <recommendedName>
        <fullName evidence="4">AsmA-like C-terminal domain-containing protein</fullName>
    </recommendedName>
</protein>
<organism evidence="2 3">
    <name type="scientific">Archangium minus</name>
    <dbReference type="NCBI Taxonomy" id="83450"/>
    <lineage>
        <taxon>Bacteria</taxon>
        <taxon>Pseudomonadati</taxon>
        <taxon>Myxococcota</taxon>
        <taxon>Myxococcia</taxon>
        <taxon>Myxococcales</taxon>
        <taxon>Cystobacterineae</taxon>
        <taxon>Archangiaceae</taxon>
        <taxon>Archangium</taxon>
    </lineage>
</organism>
<dbReference type="RefSeq" id="WP_395811805.1">
    <property type="nucleotide sequence ID" value="NZ_CP043494.1"/>
</dbReference>
<keyword evidence="3" id="KW-1185">Reference proteome</keyword>
<keyword evidence="1" id="KW-0812">Transmembrane</keyword>
<keyword evidence="1" id="KW-1133">Transmembrane helix</keyword>
<evidence type="ECO:0008006" key="4">
    <source>
        <dbReference type="Google" id="ProtNLM"/>
    </source>
</evidence>
<evidence type="ECO:0000313" key="3">
    <source>
        <dbReference type="Proteomes" id="UP001611383"/>
    </source>
</evidence>
<sequence>MPPLSSLLSRSRRLTRWRRPLLGGLGALLVFELFYNAILVTGLLATVLNLFLGRLSVDWSHAWSLVPGHVYVRDLTLRQEERNGGHWQLEMERVEVKLSLLSLLARRLRTESLDVHGLRVQLHTVTPERGAQSPGKAPKPKDPWKLDLHGVRVQEVRELEWNEARLTGITEVTGSLEMTPGRRVLVRDARLQLGPGQLFYQRAAVAHVEQGSGAVTLEVQRQEPEGLDLITGLTQGRLRFTASLPSLEGLQRLSPRFAGVVLKGGAGRIEADVHVKEGRLAPGTRIEGEGAPLVLPMVDPLALKAPWKLRADVYGREDGEDRFGLKLTLGPVRLEGGAGPALETSEMTVLLGAKSPRLGQPLPDVHLVLRAARSNPLELRLLNGWLGPSFQVESGRLILEVSSRASPETEGGEAHLELSTEDLQARWGGATLGGRVLLDIDMRKLAFHQDTVTLHGSRMMLRDVFVRTGNKDEAQGWDGTLDFPEATLSLSPLGFTGRFTGSFSNATPFVALLTQQGTLPHVLSSLLTARNLGLSGSISLGAEGAKVEGLHARGRGLELRGRAESVGGSPHAVMLVKVGPLPLGVEASAEGTHIQILRPFRWYEERTGELVK</sequence>
<reference evidence="2 3" key="1">
    <citation type="submission" date="2019-08" db="EMBL/GenBank/DDBJ databases">
        <title>Archangium and Cystobacter genomes.</title>
        <authorList>
            <person name="Chen I.-C.K."/>
            <person name="Wielgoss S."/>
        </authorList>
    </citation>
    <scope>NUCLEOTIDE SEQUENCE [LARGE SCALE GENOMIC DNA]</scope>
    <source>
        <strain evidence="2 3">Cbm 6</strain>
    </source>
</reference>
<dbReference type="Proteomes" id="UP001611383">
    <property type="component" value="Chromosome"/>
</dbReference>
<name>A0ABY9X812_9BACT</name>
<feature type="transmembrane region" description="Helical" evidence="1">
    <location>
        <begin position="21"/>
        <end position="52"/>
    </location>
</feature>